<sequence length="117" mass="13500">LQRLRQWKDSDTKRGERRTTSRRENTVSALVSRCRREWSTRRSTSYWRQNYSSRRTSSLNCSNRRTTFSSFCSHTSASRLRITAFTSSKPSIRADPDASPSRCPAPSPCTRPPRPTA</sequence>
<feature type="non-terminal residue" evidence="2">
    <location>
        <position position="117"/>
    </location>
</feature>
<protein>
    <submittedName>
        <fullName evidence="2">Uncharacterized protein</fullName>
    </submittedName>
</protein>
<feature type="compositionally biased region" description="Pro residues" evidence="1">
    <location>
        <begin position="103"/>
        <end position="117"/>
    </location>
</feature>
<organism evidence="2 3">
    <name type="scientific">Pristionchus fissidentatus</name>
    <dbReference type="NCBI Taxonomy" id="1538716"/>
    <lineage>
        <taxon>Eukaryota</taxon>
        <taxon>Metazoa</taxon>
        <taxon>Ecdysozoa</taxon>
        <taxon>Nematoda</taxon>
        <taxon>Chromadorea</taxon>
        <taxon>Rhabditida</taxon>
        <taxon>Rhabditina</taxon>
        <taxon>Diplogasteromorpha</taxon>
        <taxon>Diplogasteroidea</taxon>
        <taxon>Neodiplogasteridae</taxon>
        <taxon>Pristionchus</taxon>
    </lineage>
</organism>
<evidence type="ECO:0000256" key="1">
    <source>
        <dbReference type="SAM" id="MobiDB-lite"/>
    </source>
</evidence>
<dbReference type="AlphaFoldDB" id="A0AAV5V244"/>
<gene>
    <name evidence="2" type="ORF">PFISCL1PPCAC_3832</name>
</gene>
<keyword evidence="3" id="KW-1185">Reference proteome</keyword>
<dbReference type="Proteomes" id="UP001432322">
    <property type="component" value="Unassembled WGS sequence"/>
</dbReference>
<proteinExistence type="predicted"/>
<name>A0AAV5V244_9BILA</name>
<feature type="compositionally biased region" description="Basic and acidic residues" evidence="1">
    <location>
        <begin position="1"/>
        <end position="25"/>
    </location>
</feature>
<reference evidence="2" key="1">
    <citation type="submission" date="2023-10" db="EMBL/GenBank/DDBJ databases">
        <title>Genome assembly of Pristionchus species.</title>
        <authorList>
            <person name="Yoshida K."/>
            <person name="Sommer R.J."/>
        </authorList>
    </citation>
    <scope>NUCLEOTIDE SEQUENCE</scope>
    <source>
        <strain evidence="2">RS5133</strain>
    </source>
</reference>
<feature type="non-terminal residue" evidence="2">
    <location>
        <position position="1"/>
    </location>
</feature>
<evidence type="ECO:0000313" key="3">
    <source>
        <dbReference type="Proteomes" id="UP001432322"/>
    </source>
</evidence>
<evidence type="ECO:0000313" key="2">
    <source>
        <dbReference type="EMBL" id="GMT12535.1"/>
    </source>
</evidence>
<comment type="caution">
    <text evidence="2">The sequence shown here is derived from an EMBL/GenBank/DDBJ whole genome shotgun (WGS) entry which is preliminary data.</text>
</comment>
<accession>A0AAV5V244</accession>
<feature type="region of interest" description="Disordered" evidence="1">
    <location>
        <begin position="1"/>
        <end position="26"/>
    </location>
</feature>
<feature type="region of interest" description="Disordered" evidence="1">
    <location>
        <begin position="87"/>
        <end position="117"/>
    </location>
</feature>
<dbReference type="EMBL" id="BTSY01000001">
    <property type="protein sequence ID" value="GMT12535.1"/>
    <property type="molecule type" value="Genomic_DNA"/>
</dbReference>